<protein>
    <submittedName>
        <fullName evidence="1">Uncharacterized protein</fullName>
    </submittedName>
</protein>
<dbReference type="EMBL" id="BARS01040810">
    <property type="protein sequence ID" value="GAG39710.1"/>
    <property type="molecule type" value="Genomic_DNA"/>
</dbReference>
<feature type="non-terminal residue" evidence="1">
    <location>
        <position position="225"/>
    </location>
</feature>
<name>X0X9G7_9ZZZZ</name>
<proteinExistence type="predicted"/>
<sequence>MPFDPTSYAKEKGYKKYYQKGGVWYGRVAGAWKTFAGKEEARQANIAGVTTPTPTTVKRPTWVKPGEQWTSGETEEQHLKRVGRAEKVTLEPVVEPTGTVSGKSYINVAGQMVTPKTASEEANMIALGFKVSEGVGDVTGADLGLDLGEDTTGVVTSDQARAKEREEAKEELEAITPPGTPEFATTYQTLMSDAGISGIQDDINAKKALLRDLEASLRERANSGL</sequence>
<dbReference type="AlphaFoldDB" id="X0X9G7"/>
<accession>X0X9G7</accession>
<organism evidence="1">
    <name type="scientific">marine sediment metagenome</name>
    <dbReference type="NCBI Taxonomy" id="412755"/>
    <lineage>
        <taxon>unclassified sequences</taxon>
        <taxon>metagenomes</taxon>
        <taxon>ecological metagenomes</taxon>
    </lineage>
</organism>
<gene>
    <name evidence="1" type="ORF">S01H1_62159</name>
</gene>
<comment type="caution">
    <text evidence="1">The sequence shown here is derived from an EMBL/GenBank/DDBJ whole genome shotgun (WGS) entry which is preliminary data.</text>
</comment>
<evidence type="ECO:0000313" key="1">
    <source>
        <dbReference type="EMBL" id="GAG39710.1"/>
    </source>
</evidence>
<reference evidence="1" key="1">
    <citation type="journal article" date="2014" name="Front. Microbiol.">
        <title>High frequency of phylogenetically diverse reductive dehalogenase-homologous genes in deep subseafloor sedimentary metagenomes.</title>
        <authorList>
            <person name="Kawai M."/>
            <person name="Futagami T."/>
            <person name="Toyoda A."/>
            <person name="Takaki Y."/>
            <person name="Nishi S."/>
            <person name="Hori S."/>
            <person name="Arai W."/>
            <person name="Tsubouchi T."/>
            <person name="Morono Y."/>
            <person name="Uchiyama I."/>
            <person name="Ito T."/>
            <person name="Fujiyama A."/>
            <person name="Inagaki F."/>
            <person name="Takami H."/>
        </authorList>
    </citation>
    <scope>NUCLEOTIDE SEQUENCE</scope>
    <source>
        <strain evidence="1">Expedition CK06-06</strain>
    </source>
</reference>